<dbReference type="Pfam" id="PF13581">
    <property type="entry name" value="HATPase_c_2"/>
    <property type="match status" value="1"/>
</dbReference>
<feature type="domain" description="Histidine kinase/HSP90-like ATPase" evidence="2">
    <location>
        <begin position="54"/>
        <end position="151"/>
    </location>
</feature>
<comment type="caution">
    <text evidence="3">The sequence shown here is derived from an EMBL/GenBank/DDBJ whole genome shotgun (WGS) entry which is preliminary data.</text>
</comment>
<evidence type="ECO:0000313" key="4">
    <source>
        <dbReference type="Proteomes" id="UP001500305"/>
    </source>
</evidence>
<evidence type="ECO:0000259" key="2">
    <source>
        <dbReference type="Pfam" id="PF13581"/>
    </source>
</evidence>
<evidence type="ECO:0000313" key="3">
    <source>
        <dbReference type="EMBL" id="GAA2255340.1"/>
    </source>
</evidence>
<accession>A0ABN3EDZ2</accession>
<sequence length="201" mass="21131">MGTDLPKMPPDRPIAVPARVCTADIDGRVARWLATLPWDQDQAATPDFACAVYAAEPLAARAARNFVKGVLTGWGLLDRLDEALLVVSELVTNAVTHGTVTKSGTVKVALARAKDFLAIVVEDECPALPLQRAASASALNGRGLALVDNVSAYWTVLRRSGRLGKWTCAFLPPSTAGAVGTVRPRDPVAAGRPVVDLLAAV</sequence>
<dbReference type="EMBL" id="BAAATR010000020">
    <property type="protein sequence ID" value="GAA2255340.1"/>
    <property type="molecule type" value="Genomic_DNA"/>
</dbReference>
<keyword evidence="1" id="KW-0418">Kinase</keyword>
<protein>
    <recommendedName>
        <fullName evidence="2">Histidine kinase/HSP90-like ATPase domain-containing protein</fullName>
    </recommendedName>
</protein>
<dbReference type="SUPFAM" id="SSF55874">
    <property type="entry name" value="ATPase domain of HSP90 chaperone/DNA topoisomerase II/histidine kinase"/>
    <property type="match status" value="1"/>
</dbReference>
<keyword evidence="1" id="KW-0808">Transferase</keyword>
<dbReference type="InterPro" id="IPR003594">
    <property type="entry name" value="HATPase_dom"/>
</dbReference>
<dbReference type="InterPro" id="IPR050267">
    <property type="entry name" value="Anti-sigma-factor_SerPK"/>
</dbReference>
<organism evidence="3 4">
    <name type="scientific">Kitasatospora cystarginea</name>
    <dbReference type="NCBI Taxonomy" id="58350"/>
    <lineage>
        <taxon>Bacteria</taxon>
        <taxon>Bacillati</taxon>
        <taxon>Actinomycetota</taxon>
        <taxon>Actinomycetes</taxon>
        <taxon>Kitasatosporales</taxon>
        <taxon>Streptomycetaceae</taxon>
        <taxon>Kitasatospora</taxon>
    </lineage>
</organism>
<dbReference type="Gene3D" id="3.30.565.10">
    <property type="entry name" value="Histidine kinase-like ATPase, C-terminal domain"/>
    <property type="match status" value="1"/>
</dbReference>
<dbReference type="PANTHER" id="PTHR35526">
    <property type="entry name" value="ANTI-SIGMA-F FACTOR RSBW-RELATED"/>
    <property type="match status" value="1"/>
</dbReference>
<dbReference type="PANTHER" id="PTHR35526:SF3">
    <property type="entry name" value="ANTI-SIGMA-F FACTOR RSBW"/>
    <property type="match status" value="1"/>
</dbReference>
<gene>
    <name evidence="3" type="ORF">GCM10010430_43940</name>
</gene>
<dbReference type="InterPro" id="IPR036890">
    <property type="entry name" value="HATPase_C_sf"/>
</dbReference>
<proteinExistence type="predicted"/>
<dbReference type="CDD" id="cd16936">
    <property type="entry name" value="HATPase_RsbW-like"/>
    <property type="match status" value="1"/>
</dbReference>
<name>A0ABN3EDZ2_9ACTN</name>
<dbReference type="Proteomes" id="UP001500305">
    <property type="component" value="Unassembled WGS sequence"/>
</dbReference>
<evidence type="ECO:0000256" key="1">
    <source>
        <dbReference type="ARBA" id="ARBA00022527"/>
    </source>
</evidence>
<keyword evidence="4" id="KW-1185">Reference proteome</keyword>
<reference evidence="3 4" key="1">
    <citation type="journal article" date="2019" name="Int. J. Syst. Evol. Microbiol.">
        <title>The Global Catalogue of Microorganisms (GCM) 10K type strain sequencing project: providing services to taxonomists for standard genome sequencing and annotation.</title>
        <authorList>
            <consortium name="The Broad Institute Genomics Platform"/>
            <consortium name="The Broad Institute Genome Sequencing Center for Infectious Disease"/>
            <person name="Wu L."/>
            <person name="Ma J."/>
        </authorList>
    </citation>
    <scope>NUCLEOTIDE SEQUENCE [LARGE SCALE GENOMIC DNA]</scope>
    <source>
        <strain evidence="3 4">JCM 7356</strain>
    </source>
</reference>
<dbReference type="RefSeq" id="WP_344638172.1">
    <property type="nucleotide sequence ID" value="NZ_BAAATR010000020.1"/>
</dbReference>
<keyword evidence="1" id="KW-0723">Serine/threonine-protein kinase</keyword>